<accession>A0A225DJ80</accession>
<dbReference type="AlphaFoldDB" id="A0A225DJ80"/>
<comment type="caution">
    <text evidence="1">The sequence shown here is derived from an EMBL/GenBank/DDBJ whole genome shotgun (WGS) entry which is preliminary data.</text>
</comment>
<gene>
    <name evidence="1" type="ORF">FRUB_07768</name>
</gene>
<reference evidence="2" key="1">
    <citation type="submission" date="2017-06" db="EMBL/GenBank/DDBJ databases">
        <title>Genome analysis of Fimbriiglobus ruber SP5, the first member of the order Planctomycetales with confirmed chitinolytic capability.</title>
        <authorList>
            <person name="Ravin N.V."/>
            <person name="Rakitin A.L."/>
            <person name="Ivanova A.A."/>
            <person name="Beletsky A.V."/>
            <person name="Kulichevskaya I.S."/>
            <person name="Mardanov A.V."/>
            <person name="Dedysh S.N."/>
        </authorList>
    </citation>
    <scope>NUCLEOTIDE SEQUENCE [LARGE SCALE GENOMIC DNA]</scope>
    <source>
        <strain evidence="2">SP5</strain>
    </source>
</reference>
<sequence>MKQAVDLRDIFGNPFRPSTIDPSCLTSSVHVLATGIYADRTFDRLPILADALQDAGCDNEEILQHCRGPGPHARGCWAVDLLLGKE</sequence>
<protein>
    <submittedName>
        <fullName evidence="1">Uncharacterized protein</fullName>
    </submittedName>
</protein>
<dbReference type="EMBL" id="NIDE01000014">
    <property type="protein sequence ID" value="OWK38648.1"/>
    <property type="molecule type" value="Genomic_DNA"/>
</dbReference>
<evidence type="ECO:0000313" key="1">
    <source>
        <dbReference type="EMBL" id="OWK38648.1"/>
    </source>
</evidence>
<keyword evidence="2" id="KW-1185">Reference proteome</keyword>
<proteinExistence type="predicted"/>
<dbReference type="Proteomes" id="UP000214646">
    <property type="component" value="Unassembled WGS sequence"/>
</dbReference>
<name>A0A225DJ80_9BACT</name>
<organism evidence="1 2">
    <name type="scientific">Fimbriiglobus ruber</name>
    <dbReference type="NCBI Taxonomy" id="1908690"/>
    <lineage>
        <taxon>Bacteria</taxon>
        <taxon>Pseudomonadati</taxon>
        <taxon>Planctomycetota</taxon>
        <taxon>Planctomycetia</taxon>
        <taxon>Gemmatales</taxon>
        <taxon>Gemmataceae</taxon>
        <taxon>Fimbriiglobus</taxon>
    </lineage>
</organism>
<evidence type="ECO:0000313" key="2">
    <source>
        <dbReference type="Proteomes" id="UP000214646"/>
    </source>
</evidence>